<proteinExistence type="predicted"/>
<feature type="compositionally biased region" description="Basic residues" evidence="1">
    <location>
        <begin position="90"/>
        <end position="115"/>
    </location>
</feature>
<protein>
    <submittedName>
        <fullName evidence="2">Uncharacterized protein</fullName>
    </submittedName>
</protein>
<feature type="region of interest" description="Disordered" evidence="1">
    <location>
        <begin position="168"/>
        <end position="201"/>
    </location>
</feature>
<gene>
    <name evidence="2" type="ORF">BPS26883_03530</name>
</gene>
<accession>A0A6P2M5F1</accession>
<evidence type="ECO:0000256" key="1">
    <source>
        <dbReference type="SAM" id="MobiDB-lite"/>
    </source>
</evidence>
<dbReference type="EMBL" id="CABVPP010000025">
    <property type="protein sequence ID" value="VWB74181.1"/>
    <property type="molecule type" value="Genomic_DNA"/>
</dbReference>
<dbReference type="AlphaFoldDB" id="A0A6P2M5F1"/>
<name>A0A6P2M5F1_9BURK</name>
<dbReference type="Proteomes" id="UP000494162">
    <property type="component" value="Unassembled WGS sequence"/>
</dbReference>
<reference evidence="2 3" key="1">
    <citation type="submission" date="2019-09" db="EMBL/GenBank/DDBJ databases">
        <authorList>
            <person name="Depoorter E."/>
        </authorList>
    </citation>
    <scope>NUCLEOTIDE SEQUENCE [LARGE SCALE GENOMIC DNA]</scope>
    <source>
        <strain evidence="2">LMG 26883</strain>
    </source>
</reference>
<sequence length="269" mass="30614">MRTRSPLQDTGCRVVATGRYPQRMSVRLIRVAVRSGWRKHQRLDGAKPLPGRPLPADAHTLTIEMHSASSRFERRYPHRCSPDRSAAGTRPRHVQYREHPRRNPRPVRPNAHPHHRDAQRFESLREPDIHIAPCFVHPIARAHRRDAQQCESARVSVIHIETPALVRSATHRRARNARRSDPIRAAEKRPGHGRHAADGSLSPMKCTAMRVHSRPGYPHRDASFVIPDALRTRSNTGYPHAADTPPDRIPAHRIVRGTGYYIETSVSSR</sequence>
<evidence type="ECO:0000313" key="3">
    <source>
        <dbReference type="Proteomes" id="UP000494162"/>
    </source>
</evidence>
<organism evidence="2 3">
    <name type="scientific">Burkholderia pseudomultivorans</name>
    <dbReference type="NCBI Taxonomy" id="1207504"/>
    <lineage>
        <taxon>Bacteria</taxon>
        <taxon>Pseudomonadati</taxon>
        <taxon>Pseudomonadota</taxon>
        <taxon>Betaproteobacteria</taxon>
        <taxon>Burkholderiales</taxon>
        <taxon>Burkholderiaceae</taxon>
        <taxon>Burkholderia</taxon>
        <taxon>Burkholderia cepacia complex</taxon>
    </lineage>
</organism>
<feature type="compositionally biased region" description="Basic and acidic residues" evidence="1">
    <location>
        <begin position="178"/>
        <end position="190"/>
    </location>
</feature>
<evidence type="ECO:0000313" key="2">
    <source>
        <dbReference type="EMBL" id="VWB74181.1"/>
    </source>
</evidence>
<feature type="region of interest" description="Disordered" evidence="1">
    <location>
        <begin position="72"/>
        <end position="115"/>
    </location>
</feature>